<dbReference type="AlphaFoldDB" id="A0A918RR76"/>
<dbReference type="NCBIfam" id="NF001937">
    <property type="entry name" value="PRK00714.1-4"/>
    <property type="match status" value="1"/>
</dbReference>
<dbReference type="InterPro" id="IPR015797">
    <property type="entry name" value="NUDIX_hydrolase-like_dom_sf"/>
</dbReference>
<evidence type="ECO:0000256" key="2">
    <source>
        <dbReference type="ARBA" id="ARBA00022801"/>
    </source>
</evidence>
<dbReference type="SUPFAM" id="SSF55811">
    <property type="entry name" value="Nudix"/>
    <property type="match status" value="1"/>
</dbReference>
<comment type="similarity">
    <text evidence="3">Belongs to the Nudix hydrolase family. RppH subfamily.</text>
</comment>
<dbReference type="GO" id="GO:0006753">
    <property type="term" value="P:nucleoside phosphate metabolic process"/>
    <property type="evidence" value="ECO:0007669"/>
    <property type="project" value="TreeGrafter"/>
</dbReference>
<evidence type="ECO:0000256" key="1">
    <source>
        <dbReference type="ARBA" id="ARBA00001946"/>
    </source>
</evidence>
<reference evidence="5" key="1">
    <citation type="journal article" date="2014" name="Int. J. Syst. Evol. Microbiol.">
        <title>Complete genome sequence of Corynebacterium casei LMG S-19264T (=DSM 44701T), isolated from a smear-ripened cheese.</title>
        <authorList>
            <consortium name="US DOE Joint Genome Institute (JGI-PGF)"/>
            <person name="Walter F."/>
            <person name="Albersmeier A."/>
            <person name="Kalinowski J."/>
            <person name="Ruckert C."/>
        </authorList>
    </citation>
    <scope>NUCLEOTIDE SEQUENCE</scope>
    <source>
        <strain evidence="5">KCTC 12711</strain>
    </source>
</reference>
<dbReference type="InterPro" id="IPR020084">
    <property type="entry name" value="NUDIX_hydrolase_CS"/>
</dbReference>
<evidence type="ECO:0000313" key="5">
    <source>
        <dbReference type="EMBL" id="GHA05724.1"/>
    </source>
</evidence>
<dbReference type="EC" id="3.6.1.-" evidence="3"/>
<protein>
    <recommendedName>
        <fullName evidence="3">RNA pyrophosphohydrolase</fullName>
        <ecNumber evidence="3">3.6.1.-</ecNumber>
    </recommendedName>
    <alternativeName>
        <fullName evidence="3">(Di)nucleoside polyphosphate hydrolase</fullName>
    </alternativeName>
</protein>
<dbReference type="GO" id="GO:0008893">
    <property type="term" value="F:guanosine-3',5'-bis(diphosphate) 3'-diphosphatase activity"/>
    <property type="evidence" value="ECO:0007669"/>
    <property type="project" value="TreeGrafter"/>
</dbReference>
<evidence type="ECO:0000313" key="6">
    <source>
        <dbReference type="Proteomes" id="UP000614811"/>
    </source>
</evidence>
<gene>
    <name evidence="3 5" type="primary">rppH</name>
    <name evidence="3" type="synonym">nudH</name>
    <name evidence="5" type="ORF">GCM10008090_14180</name>
</gene>
<dbReference type="PROSITE" id="PS00893">
    <property type="entry name" value="NUDIX_BOX"/>
    <property type="match status" value="1"/>
</dbReference>
<comment type="cofactor">
    <cofactor evidence="1">
        <name>Mg(2+)</name>
        <dbReference type="ChEBI" id="CHEBI:18420"/>
    </cofactor>
</comment>
<dbReference type="NCBIfam" id="NF001938">
    <property type="entry name" value="PRK00714.1-5"/>
    <property type="match status" value="1"/>
</dbReference>
<reference evidence="5" key="2">
    <citation type="submission" date="2020-09" db="EMBL/GenBank/DDBJ databases">
        <authorList>
            <person name="Sun Q."/>
            <person name="Kim S."/>
        </authorList>
    </citation>
    <scope>NUCLEOTIDE SEQUENCE</scope>
    <source>
        <strain evidence="5">KCTC 12711</strain>
    </source>
</reference>
<evidence type="ECO:0000259" key="4">
    <source>
        <dbReference type="PROSITE" id="PS51462"/>
    </source>
</evidence>
<dbReference type="InterPro" id="IPR022927">
    <property type="entry name" value="RppH"/>
</dbReference>
<dbReference type="InterPro" id="IPR000086">
    <property type="entry name" value="NUDIX_hydrolase_dom"/>
</dbReference>
<comment type="caution">
    <text evidence="5">The sequence shown here is derived from an EMBL/GenBank/DDBJ whole genome shotgun (WGS) entry which is preliminary data.</text>
</comment>
<feature type="short sequence motif" description="Nudix box" evidence="3">
    <location>
        <begin position="44"/>
        <end position="65"/>
    </location>
</feature>
<keyword evidence="2 3" id="KW-0378">Hydrolase</keyword>
<evidence type="ECO:0000256" key="3">
    <source>
        <dbReference type="HAMAP-Rule" id="MF_00298"/>
    </source>
</evidence>
<dbReference type="PANTHER" id="PTHR11839">
    <property type="entry name" value="UDP/ADP-SUGAR PYROPHOSPHATASE"/>
    <property type="match status" value="1"/>
</dbReference>
<sequence length="174" mass="20799">MQNFEPIFANDGYRPNVGIIICNDKGQVFWARRINQDGWQFPQGGVSRNETLIDAMYRELEEETGLKHDQVRLVAHTKEWLHYDLPRRLLRNQRRRVQRANRKQIQFRGQKQVWFLLELIEDDSAVNLEAGQETPEFDSWCWVDMHHAIDNIVEFKKTVYKKALTELREFLPTN</sequence>
<proteinExistence type="inferred from homology"/>
<feature type="domain" description="Nudix hydrolase" evidence="4">
    <location>
        <begin position="12"/>
        <end position="165"/>
    </location>
</feature>
<dbReference type="PANTHER" id="PTHR11839:SF22">
    <property type="entry name" value="NUDIX HYDROLASE 26, CHLOROPLASTIC"/>
    <property type="match status" value="1"/>
</dbReference>
<organism evidence="5 6">
    <name type="scientific">Arenicella chitinivorans</name>
    <dbReference type="NCBI Taxonomy" id="1329800"/>
    <lineage>
        <taxon>Bacteria</taxon>
        <taxon>Pseudomonadati</taxon>
        <taxon>Pseudomonadota</taxon>
        <taxon>Gammaproteobacteria</taxon>
        <taxon>Arenicellales</taxon>
        <taxon>Arenicellaceae</taxon>
        <taxon>Arenicella</taxon>
    </lineage>
</organism>
<comment type="function">
    <text evidence="3">Accelerates the degradation of transcripts by removing pyrophosphate from the 5'-end of triphosphorylated RNA, leading to a more labile monophosphorylated state that can stimulate subsequent ribonuclease cleavage.</text>
</comment>
<dbReference type="PROSITE" id="PS51462">
    <property type="entry name" value="NUDIX"/>
    <property type="match status" value="1"/>
</dbReference>
<dbReference type="CDD" id="cd03671">
    <property type="entry name" value="NUDIX_Ap4A_hydrolase_plant_like"/>
    <property type="match status" value="1"/>
</dbReference>
<comment type="cofactor">
    <cofactor evidence="3">
        <name>a divalent metal cation</name>
        <dbReference type="ChEBI" id="CHEBI:60240"/>
    </cofactor>
</comment>
<accession>A0A918RR76</accession>
<keyword evidence="6" id="KW-1185">Reference proteome</keyword>
<dbReference type="Gene3D" id="3.90.79.10">
    <property type="entry name" value="Nucleoside Triphosphate Pyrophosphohydrolase"/>
    <property type="match status" value="1"/>
</dbReference>
<dbReference type="Proteomes" id="UP000614811">
    <property type="component" value="Unassembled WGS sequence"/>
</dbReference>
<dbReference type="GO" id="GO:0034432">
    <property type="term" value="F:bis(5'-adenosyl)-pentaphosphatase activity"/>
    <property type="evidence" value="ECO:0007669"/>
    <property type="project" value="TreeGrafter"/>
</dbReference>
<name>A0A918RR76_9GAMM</name>
<dbReference type="RefSeq" id="WP_229794183.1">
    <property type="nucleotide sequence ID" value="NZ_BMXA01000002.1"/>
</dbReference>
<dbReference type="HAMAP" id="MF_00298">
    <property type="entry name" value="Nudix_RppH"/>
    <property type="match status" value="1"/>
</dbReference>
<dbReference type="EMBL" id="BMXA01000002">
    <property type="protein sequence ID" value="GHA05724.1"/>
    <property type="molecule type" value="Genomic_DNA"/>
</dbReference>
<dbReference type="GO" id="GO:0019693">
    <property type="term" value="P:ribose phosphate metabolic process"/>
    <property type="evidence" value="ECO:0007669"/>
    <property type="project" value="TreeGrafter"/>
</dbReference>
<dbReference type="Pfam" id="PF00293">
    <property type="entry name" value="NUDIX"/>
    <property type="match status" value="1"/>
</dbReference>